<name>A0A975B399_9BACT</name>
<dbReference type="Proteomes" id="UP000663720">
    <property type="component" value="Chromosome"/>
</dbReference>
<evidence type="ECO:0000259" key="1">
    <source>
        <dbReference type="Pfam" id="PF09820"/>
    </source>
</evidence>
<keyword evidence="3" id="KW-1185">Reference proteome</keyword>
<reference evidence="2" key="1">
    <citation type="journal article" date="2021" name="Microb. Physiol.">
        <title>Proteogenomic Insights into the Physiology of Marine, Sulfate-Reducing, Filamentous Desulfonema limicola and Desulfonema magnum.</title>
        <authorList>
            <person name="Schnaars V."/>
            <person name="Wohlbrand L."/>
            <person name="Scheve S."/>
            <person name="Hinrichs C."/>
            <person name="Reinhardt R."/>
            <person name="Rabus R."/>
        </authorList>
    </citation>
    <scope>NUCLEOTIDE SEQUENCE</scope>
    <source>
        <strain evidence="2">5ac10</strain>
    </source>
</reference>
<sequence length="77" mass="9327">MKRPVPYGIADYEELVRDNCYFVDKTQYIEIVPKQIFCNKIWQEVYIPSGTFDNRPAIYCRLKCLELQYLTLYKKSY</sequence>
<organism evidence="2 3">
    <name type="scientific">Desulfonema limicola</name>
    <dbReference type="NCBI Taxonomy" id="45656"/>
    <lineage>
        <taxon>Bacteria</taxon>
        <taxon>Pseudomonadati</taxon>
        <taxon>Thermodesulfobacteriota</taxon>
        <taxon>Desulfobacteria</taxon>
        <taxon>Desulfobacterales</taxon>
        <taxon>Desulfococcaceae</taxon>
        <taxon>Desulfonema</taxon>
    </lineage>
</organism>
<dbReference type="Pfam" id="PF09820">
    <property type="entry name" value="AAA-ATPase_like"/>
    <property type="match status" value="1"/>
</dbReference>
<accession>A0A975B399</accession>
<gene>
    <name evidence="2" type="ORF">dnl_01800</name>
</gene>
<evidence type="ECO:0000313" key="2">
    <source>
        <dbReference type="EMBL" id="QTA77976.1"/>
    </source>
</evidence>
<dbReference type="AlphaFoldDB" id="A0A975B399"/>
<protein>
    <submittedName>
        <fullName evidence="2">AAA ATPase-like domain-containing protein</fullName>
    </submittedName>
</protein>
<dbReference type="KEGG" id="dli:dnl_01800"/>
<dbReference type="EMBL" id="CP061799">
    <property type="protein sequence ID" value="QTA77976.1"/>
    <property type="molecule type" value="Genomic_DNA"/>
</dbReference>
<dbReference type="RefSeq" id="WP_207689890.1">
    <property type="nucleotide sequence ID" value="NZ_CP061799.1"/>
</dbReference>
<evidence type="ECO:0000313" key="3">
    <source>
        <dbReference type="Proteomes" id="UP000663720"/>
    </source>
</evidence>
<proteinExistence type="predicted"/>
<dbReference type="InterPro" id="IPR018631">
    <property type="entry name" value="AAA-ATPase-like_dom"/>
</dbReference>
<feature type="domain" description="AAA-ATPase-like" evidence="1">
    <location>
        <begin position="6"/>
        <end position="32"/>
    </location>
</feature>